<evidence type="ECO:0000256" key="1">
    <source>
        <dbReference type="ARBA" id="ARBA00004776"/>
    </source>
</evidence>
<evidence type="ECO:0000256" key="4">
    <source>
        <dbReference type="ARBA" id="ARBA00022679"/>
    </source>
</evidence>
<comment type="similarity">
    <text evidence="2">Belongs to the glycosyltransferase 2 family.</text>
</comment>
<dbReference type="Pfam" id="PF00535">
    <property type="entry name" value="Glycos_transf_2"/>
    <property type="match status" value="1"/>
</dbReference>
<name>A0ABS1LPQ7_9MICO</name>
<evidence type="ECO:0000256" key="3">
    <source>
        <dbReference type="ARBA" id="ARBA00022676"/>
    </source>
</evidence>
<dbReference type="InterPro" id="IPR001173">
    <property type="entry name" value="Glyco_trans_2-like"/>
</dbReference>
<keyword evidence="3" id="KW-0328">Glycosyltransferase</keyword>
<dbReference type="Gene3D" id="3.90.550.10">
    <property type="entry name" value="Spore Coat Polysaccharide Biosynthesis Protein SpsA, Chain A"/>
    <property type="match status" value="1"/>
</dbReference>
<dbReference type="EMBL" id="JABBYC010000030">
    <property type="protein sequence ID" value="MBL0887537.1"/>
    <property type="molecule type" value="Genomic_DNA"/>
</dbReference>
<keyword evidence="4" id="KW-0808">Transferase</keyword>
<evidence type="ECO:0000313" key="7">
    <source>
        <dbReference type="Proteomes" id="UP000675409"/>
    </source>
</evidence>
<dbReference type="PANTHER" id="PTHR43179:SF12">
    <property type="entry name" value="GALACTOFURANOSYLTRANSFERASE GLFT2"/>
    <property type="match status" value="1"/>
</dbReference>
<comment type="caution">
    <text evidence="6">The sequence shown here is derived from an EMBL/GenBank/DDBJ whole genome shotgun (WGS) entry which is preliminary data.</text>
</comment>
<accession>A0ABS1LPQ7</accession>
<dbReference type="Proteomes" id="UP000675409">
    <property type="component" value="Unassembled WGS sequence"/>
</dbReference>
<dbReference type="PANTHER" id="PTHR43179">
    <property type="entry name" value="RHAMNOSYLTRANSFERASE WBBL"/>
    <property type="match status" value="1"/>
</dbReference>
<dbReference type="InterPro" id="IPR029044">
    <property type="entry name" value="Nucleotide-diphossugar_trans"/>
</dbReference>
<evidence type="ECO:0000259" key="5">
    <source>
        <dbReference type="Pfam" id="PF00535"/>
    </source>
</evidence>
<keyword evidence="7" id="KW-1185">Reference proteome</keyword>
<gene>
    <name evidence="6" type="ORF">HGK34_14810</name>
</gene>
<proteinExistence type="inferred from homology"/>
<dbReference type="SUPFAM" id="SSF53448">
    <property type="entry name" value="Nucleotide-diphospho-sugar transferases"/>
    <property type="match status" value="1"/>
</dbReference>
<reference evidence="6 7" key="1">
    <citation type="journal article" date="2021" name="Arch. Microbiol.">
        <title>Myceligenerans indicum sp. nov., an actinobacterium isolated from mangrove sediment of Sundarbans, India.</title>
        <authorList>
            <person name="Asha K."/>
            <person name="Bhadury P."/>
        </authorList>
    </citation>
    <scope>NUCLEOTIDE SEQUENCE [LARGE SCALE GENOMIC DNA]</scope>
    <source>
        <strain evidence="6 7">I2</strain>
    </source>
</reference>
<protein>
    <submittedName>
        <fullName evidence="6">Glycosyltransferase</fullName>
    </submittedName>
</protein>
<comment type="pathway">
    <text evidence="1">Cell wall biogenesis; cell wall polysaccharide biosynthesis.</text>
</comment>
<sequence>MHHLRRCLAGLTSEKLSRIIVVDNASGADEVRELEHLVAGDDRVTLLVNETNVGFGPAVNLAVRSADWGQEDHLWILNPDTVPDADAPDRLLEAMEAGDLDIVSPLITMGPPDDLRVWFAGGDADALSGSVSHALFGLPVKEVPEAAVLPARFITGAAPLMSHATWAALGGFREDLFLYWEDVDLSLRARGLGLRMACLPEARVWHLRGGSSGSSAGRSADFYYYVQRNRILVCRPAAGLPRLLFGRGATEVLRLLAKPVLVEPADRVRKLYSSTRGLIDGIRGVNGRRAAARLEDRRVGVGVDA</sequence>
<evidence type="ECO:0000256" key="2">
    <source>
        <dbReference type="ARBA" id="ARBA00006739"/>
    </source>
</evidence>
<evidence type="ECO:0000313" key="6">
    <source>
        <dbReference type="EMBL" id="MBL0887537.1"/>
    </source>
</evidence>
<organism evidence="6 7">
    <name type="scientific">Myceligenerans indicum</name>
    <dbReference type="NCBI Taxonomy" id="2593663"/>
    <lineage>
        <taxon>Bacteria</taxon>
        <taxon>Bacillati</taxon>
        <taxon>Actinomycetota</taxon>
        <taxon>Actinomycetes</taxon>
        <taxon>Micrococcales</taxon>
        <taxon>Promicromonosporaceae</taxon>
        <taxon>Myceligenerans</taxon>
    </lineage>
</organism>
<feature type="domain" description="Glycosyltransferase 2-like" evidence="5">
    <location>
        <begin position="4"/>
        <end position="114"/>
    </location>
</feature>